<reference evidence="3" key="1">
    <citation type="journal article" date="2016" name="Nat. Commun.">
        <title>The Gonium pectorale genome demonstrates co-option of cell cycle regulation during the evolution of multicellularity.</title>
        <authorList>
            <person name="Hanschen E.R."/>
            <person name="Marriage T.N."/>
            <person name="Ferris P.J."/>
            <person name="Hamaji T."/>
            <person name="Toyoda A."/>
            <person name="Fujiyama A."/>
            <person name="Neme R."/>
            <person name="Noguchi H."/>
            <person name="Minakuchi Y."/>
            <person name="Suzuki M."/>
            <person name="Kawai-Toyooka H."/>
            <person name="Smith D.R."/>
            <person name="Sparks H."/>
            <person name="Anderson J."/>
            <person name="Bakaric R."/>
            <person name="Luria V."/>
            <person name="Karger A."/>
            <person name="Kirschner M.W."/>
            <person name="Durand P.M."/>
            <person name="Michod R.E."/>
            <person name="Nozaki H."/>
            <person name="Olson B.J."/>
        </authorList>
    </citation>
    <scope>NUCLEOTIDE SEQUENCE [LARGE SCALE GENOMIC DNA]</scope>
    <source>
        <strain evidence="3">NIES-2863</strain>
    </source>
</reference>
<dbReference type="AlphaFoldDB" id="A0A150GH40"/>
<feature type="region of interest" description="Disordered" evidence="1">
    <location>
        <begin position="228"/>
        <end position="281"/>
    </location>
</feature>
<proteinExistence type="predicted"/>
<dbReference type="EMBL" id="LSYV01000024">
    <property type="protein sequence ID" value="KXZ49162.1"/>
    <property type="molecule type" value="Genomic_DNA"/>
</dbReference>
<keyword evidence="3" id="KW-1185">Reference proteome</keyword>
<feature type="compositionally biased region" description="Gly residues" evidence="1">
    <location>
        <begin position="229"/>
        <end position="238"/>
    </location>
</feature>
<name>A0A150GH40_GONPE</name>
<comment type="caution">
    <text evidence="2">The sequence shown here is derived from an EMBL/GenBank/DDBJ whole genome shotgun (WGS) entry which is preliminary data.</text>
</comment>
<feature type="compositionally biased region" description="Gly residues" evidence="1">
    <location>
        <begin position="245"/>
        <end position="272"/>
    </location>
</feature>
<accession>A0A150GH40</accession>
<protein>
    <submittedName>
        <fullName evidence="2">Uncharacterized protein</fullName>
    </submittedName>
</protein>
<evidence type="ECO:0000313" key="3">
    <source>
        <dbReference type="Proteomes" id="UP000075714"/>
    </source>
</evidence>
<dbReference type="OrthoDB" id="547164at2759"/>
<sequence length="394" mass="40637">MRSACRPPPDPAPAQADQLQELLELVRGQGTELKTFGTELKTVGTELKTFGTELKTFGTRLDRLERTQGILVEAVAGAALRDREQPKALGSSARAGVVLRDAASVVECVLPCGLPQRVSVEAADVLVAWLIEENRGLRAILESELRAVPSRLGAVESPQDAEKNAAAAGAAQLEDSAQDPAKAAALQRGELCVPALTALHPPVSGAASSTAKQLEIGRLLPLRLSAAAGGSGKSGGNGDSSSDGSGDGGKGGDGVSGEAGGNGATSGDGGSTSGPDAGSSGTALLEVQEIKSSSVGLATARDQVARSGRVRACAYGVLRERLPHVRPDAAAWLPELRLRGTIALGHDDLPLATDEQLPRHQELCTADGRVHRMEMSYLVLSAGTLVPWVPSRQR</sequence>
<dbReference type="SUPFAM" id="SSF144266">
    <property type="entry name" value="MPN010-like"/>
    <property type="match status" value="1"/>
</dbReference>
<evidence type="ECO:0000313" key="2">
    <source>
        <dbReference type="EMBL" id="KXZ49162.1"/>
    </source>
</evidence>
<evidence type="ECO:0000256" key="1">
    <source>
        <dbReference type="SAM" id="MobiDB-lite"/>
    </source>
</evidence>
<gene>
    <name evidence="2" type="ORF">GPECTOR_23g89</name>
</gene>
<organism evidence="2 3">
    <name type="scientific">Gonium pectorale</name>
    <name type="common">Green alga</name>
    <dbReference type="NCBI Taxonomy" id="33097"/>
    <lineage>
        <taxon>Eukaryota</taxon>
        <taxon>Viridiplantae</taxon>
        <taxon>Chlorophyta</taxon>
        <taxon>core chlorophytes</taxon>
        <taxon>Chlorophyceae</taxon>
        <taxon>CS clade</taxon>
        <taxon>Chlamydomonadales</taxon>
        <taxon>Volvocaceae</taxon>
        <taxon>Gonium</taxon>
    </lineage>
</organism>
<dbReference type="Proteomes" id="UP000075714">
    <property type="component" value="Unassembled WGS sequence"/>
</dbReference>